<protein>
    <submittedName>
        <fullName evidence="2">Uncharacterized protein LOC142178135</fullName>
    </submittedName>
</protein>
<keyword evidence="1" id="KW-1185">Reference proteome</keyword>
<evidence type="ECO:0000313" key="1">
    <source>
        <dbReference type="Proteomes" id="UP000790787"/>
    </source>
</evidence>
<evidence type="ECO:0000313" key="2">
    <source>
        <dbReference type="RefSeq" id="XP_075103567.1"/>
    </source>
</evidence>
<proteinExistence type="predicted"/>
<reference evidence="2" key="2">
    <citation type="submission" date="2025-08" db="UniProtKB">
        <authorList>
            <consortium name="RefSeq"/>
        </authorList>
    </citation>
    <scope>IDENTIFICATION</scope>
    <source>
        <tissue evidence="2">Leaf</tissue>
    </source>
</reference>
<dbReference type="RefSeq" id="XP_075103567.1">
    <property type="nucleotide sequence ID" value="XM_075247466.1"/>
</dbReference>
<dbReference type="Proteomes" id="UP000790787">
    <property type="component" value="Chromosome 3"/>
</dbReference>
<sequence length="667" mass="73590">MARTRTPSSAGRGATWGGGQQGVQNAPPPVPTVVPIVALPADAVARLLNVLEALVPTQGGSSAPQATLQIQAPTQTQPFENKEVSLHEFLKLKSPKFTGSDNSADPQSFLDRTLKALRALGCSSERAVELAAYKLEDMANTWYETVLLGRPAGAAPLTWDEFTKLFKNHVLPDSLMQQYARDFERLVQTPDMDVSTYNTKFCKLAIYAPHLVPTEEARVQRFVDGLVSRLYTAVAPQMETLSYSDVVDLARKIENKGREERATNDLRKKAKMGGAFSGGFSEIEEQETRDNNNRVLRQGHTCLHSPHTYYITDKLGHHLRDCPQPPRNFNQACSQSAAPTQTTHNTSGATGTGNRGRGAGDRATVNQGQGNAGKGQARVFTFTRQDAQASNAVVIGILSVYSFDALALIDPGSTHSYVSSYFALRFSRQPELLNDHFLVATHIVESLLAEYVYRACQIRVEGRDTLVDLIVLDVFDFGMLMGMDWLSFCYAIVDCHAKIVKFEIPNEPSFILRGSQVLETCKIVSFMKAQRLLKKGCLGLLAIVNDTRKETVGIENVPVVREFSDKWPRPTSPTEIRSILGLAGYYRRFVQDFSIIAAPLTKLTPKNAMFQWMEECEQSFQKLKTCLTTAPILALPSGSGGFTVFYDASRVGLGCVLMQMVVLLLML</sequence>
<gene>
    <name evidence="2" type="primary">LOC142178135</name>
</gene>
<accession>A0AC58U246</accession>
<organism evidence="1 2">
    <name type="scientific">Nicotiana tabacum</name>
    <name type="common">Common tobacco</name>
    <dbReference type="NCBI Taxonomy" id="4097"/>
    <lineage>
        <taxon>Eukaryota</taxon>
        <taxon>Viridiplantae</taxon>
        <taxon>Streptophyta</taxon>
        <taxon>Embryophyta</taxon>
        <taxon>Tracheophyta</taxon>
        <taxon>Spermatophyta</taxon>
        <taxon>Magnoliopsida</taxon>
        <taxon>eudicotyledons</taxon>
        <taxon>Gunneridae</taxon>
        <taxon>Pentapetalae</taxon>
        <taxon>asterids</taxon>
        <taxon>lamiids</taxon>
        <taxon>Solanales</taxon>
        <taxon>Solanaceae</taxon>
        <taxon>Nicotianoideae</taxon>
        <taxon>Nicotianeae</taxon>
        <taxon>Nicotiana</taxon>
    </lineage>
</organism>
<name>A0AC58U246_TOBAC</name>
<reference evidence="1" key="1">
    <citation type="journal article" date="2014" name="Nat. Commun.">
        <title>The tobacco genome sequence and its comparison with those of tomato and potato.</title>
        <authorList>
            <person name="Sierro N."/>
            <person name="Battey J.N."/>
            <person name="Ouadi S."/>
            <person name="Bakaher N."/>
            <person name="Bovet L."/>
            <person name="Willig A."/>
            <person name="Goepfert S."/>
            <person name="Peitsch M.C."/>
            <person name="Ivanov N.V."/>
        </authorList>
    </citation>
    <scope>NUCLEOTIDE SEQUENCE [LARGE SCALE GENOMIC DNA]</scope>
</reference>